<sequence length="68" mass="7588">PFNRSVAFAEYGEPQMLLMLRAIELGILDRTISKLFLLVMGFSTASDMVQPSSNDKNLWKGILLSPSQ</sequence>
<protein>
    <submittedName>
        <fullName evidence="1">Uncharacterized protein</fullName>
    </submittedName>
</protein>
<dbReference type="Proteomes" id="UP000676336">
    <property type="component" value="Unassembled WGS sequence"/>
</dbReference>
<evidence type="ECO:0000313" key="2">
    <source>
        <dbReference type="Proteomes" id="UP000676336"/>
    </source>
</evidence>
<reference evidence="1" key="1">
    <citation type="submission" date="2021-02" db="EMBL/GenBank/DDBJ databases">
        <authorList>
            <person name="Nowell W R."/>
        </authorList>
    </citation>
    <scope>NUCLEOTIDE SEQUENCE</scope>
</reference>
<name>A0A8S2U9D4_9BILA</name>
<dbReference type="AlphaFoldDB" id="A0A8S2U9D4"/>
<accession>A0A8S2U9D4</accession>
<feature type="non-terminal residue" evidence="1">
    <location>
        <position position="1"/>
    </location>
</feature>
<proteinExistence type="predicted"/>
<evidence type="ECO:0000313" key="1">
    <source>
        <dbReference type="EMBL" id="CAF4331590.1"/>
    </source>
</evidence>
<gene>
    <name evidence="1" type="ORF">SMN809_LOCUS27399</name>
</gene>
<dbReference type="EMBL" id="CAJOBI010042622">
    <property type="protein sequence ID" value="CAF4331590.1"/>
    <property type="molecule type" value="Genomic_DNA"/>
</dbReference>
<comment type="caution">
    <text evidence="1">The sequence shown here is derived from an EMBL/GenBank/DDBJ whole genome shotgun (WGS) entry which is preliminary data.</text>
</comment>
<organism evidence="1 2">
    <name type="scientific">Rotaria magnacalcarata</name>
    <dbReference type="NCBI Taxonomy" id="392030"/>
    <lineage>
        <taxon>Eukaryota</taxon>
        <taxon>Metazoa</taxon>
        <taxon>Spiralia</taxon>
        <taxon>Gnathifera</taxon>
        <taxon>Rotifera</taxon>
        <taxon>Eurotatoria</taxon>
        <taxon>Bdelloidea</taxon>
        <taxon>Philodinida</taxon>
        <taxon>Philodinidae</taxon>
        <taxon>Rotaria</taxon>
    </lineage>
</organism>